<reference evidence="4 5" key="1">
    <citation type="submission" date="2021-03" db="EMBL/GenBank/DDBJ databases">
        <authorList>
            <person name="Grouzdev D.S."/>
        </authorList>
    </citation>
    <scope>NUCLEOTIDE SEQUENCE [LARGE SCALE GENOMIC DNA]</scope>
    <source>
        <strain evidence="4 5">M50-1</strain>
    </source>
</reference>
<organism evidence="4 5">
    <name type="scientific">Candidatus Chloroploca mongolica</name>
    <dbReference type="NCBI Taxonomy" id="2528176"/>
    <lineage>
        <taxon>Bacteria</taxon>
        <taxon>Bacillati</taxon>
        <taxon>Chloroflexota</taxon>
        <taxon>Chloroflexia</taxon>
        <taxon>Chloroflexales</taxon>
        <taxon>Chloroflexineae</taxon>
        <taxon>Oscillochloridaceae</taxon>
        <taxon>Candidatus Chloroploca</taxon>
    </lineage>
</organism>
<feature type="domain" description="DUF3048" evidence="2">
    <location>
        <begin position="65"/>
        <end position="200"/>
    </location>
</feature>
<keyword evidence="5" id="KW-1185">Reference proteome</keyword>
<evidence type="ECO:0000259" key="3">
    <source>
        <dbReference type="Pfam" id="PF17479"/>
    </source>
</evidence>
<comment type="caution">
    <text evidence="4">The sequence shown here is derived from an EMBL/GenBank/DDBJ whole genome shotgun (WGS) entry which is preliminary data.</text>
</comment>
<dbReference type="InterPro" id="IPR021416">
    <property type="entry name" value="DUF3048_N"/>
</dbReference>
<proteinExistence type="predicted"/>
<evidence type="ECO:0000313" key="5">
    <source>
        <dbReference type="Proteomes" id="UP001193081"/>
    </source>
</evidence>
<feature type="domain" description="DUF3048" evidence="3">
    <location>
        <begin position="235"/>
        <end position="343"/>
    </location>
</feature>
<dbReference type="InterPro" id="IPR035328">
    <property type="entry name" value="DUF3048_C"/>
</dbReference>
<gene>
    <name evidence="4" type="ORF">EYB53_007440</name>
</gene>
<dbReference type="Pfam" id="PF11258">
    <property type="entry name" value="DUF3048"/>
    <property type="match status" value="1"/>
</dbReference>
<evidence type="ECO:0000259" key="2">
    <source>
        <dbReference type="Pfam" id="PF11258"/>
    </source>
</evidence>
<dbReference type="Proteomes" id="UP001193081">
    <property type="component" value="Unassembled WGS sequence"/>
</dbReference>
<dbReference type="SUPFAM" id="SSF159774">
    <property type="entry name" value="YerB-like"/>
    <property type="match status" value="1"/>
</dbReference>
<evidence type="ECO:0000313" key="4">
    <source>
        <dbReference type="EMBL" id="MBP1465536.1"/>
    </source>
</evidence>
<dbReference type="EMBL" id="SIJK02000010">
    <property type="protein sequence ID" value="MBP1465536.1"/>
    <property type="molecule type" value="Genomic_DNA"/>
</dbReference>
<feature type="signal peptide" evidence="1">
    <location>
        <begin position="1"/>
        <end position="39"/>
    </location>
</feature>
<protein>
    <submittedName>
        <fullName evidence="4">DUF3048 domain-containing protein</fullName>
    </submittedName>
</protein>
<accession>A0ABS4D7Y1</accession>
<evidence type="ECO:0000256" key="1">
    <source>
        <dbReference type="SAM" id="SignalP"/>
    </source>
</evidence>
<dbReference type="InterPro" id="IPR023158">
    <property type="entry name" value="YerB-like_sf"/>
</dbReference>
<name>A0ABS4D7Y1_9CHLR</name>
<dbReference type="Gene3D" id="3.50.90.10">
    <property type="entry name" value="YerB-like"/>
    <property type="match status" value="1"/>
</dbReference>
<dbReference type="Pfam" id="PF17479">
    <property type="entry name" value="DUF3048_C"/>
    <property type="match status" value="1"/>
</dbReference>
<sequence length="355" mass="39685">MEYPPGSRRENDSMTRYLVRTLLLLSVCALFLTASPTLAAFPDDVTLHRIKPRPPVLPLTLVRGSVTERPYAVMLDNHPMAYPQVGLNQTPLVFEALAEFGITRYMALFVPGITPELPTIGPVRSARSYFVEYAKGMHAVYVHAGGAPDALTMARTSVELLDMDALRVDAERYFRRVGDRQAPHNLFTSTRELAAFAEAQALAEVDLSELGFLIKPDLPLARRPAAQQLSYYFLYRESFVAWTYDRTSNSYLYFRQNRPHVDGATGQQLRFKNVVVLEVPERPIPGDPKQRIEQQVIGEGPARVFLDGRMIEATWRKGAGFAPLRIYGPGGTELTLNGGPIWIAVLPSLDHLTVE</sequence>
<keyword evidence="1" id="KW-0732">Signal</keyword>
<feature type="chain" id="PRO_5045639426" evidence="1">
    <location>
        <begin position="40"/>
        <end position="355"/>
    </location>
</feature>